<name>A0A916S5I2_9BURK</name>
<evidence type="ECO:0000256" key="1">
    <source>
        <dbReference type="ARBA" id="ARBA00006987"/>
    </source>
</evidence>
<gene>
    <name evidence="3" type="ORF">GCM10011496_01300</name>
</gene>
<dbReference type="PANTHER" id="PTHR42928">
    <property type="entry name" value="TRICARBOXYLATE-BINDING PROTEIN"/>
    <property type="match status" value="1"/>
</dbReference>
<proteinExistence type="inferred from homology"/>
<keyword evidence="2" id="KW-0732">Signal</keyword>
<comment type="similarity">
    <text evidence="1">Belongs to the UPF0065 (bug) family.</text>
</comment>
<evidence type="ECO:0000313" key="3">
    <source>
        <dbReference type="EMBL" id="GGA84528.1"/>
    </source>
</evidence>
<dbReference type="RefSeq" id="WP_188705564.1">
    <property type="nucleotide sequence ID" value="NZ_BMIG01000001.1"/>
</dbReference>
<dbReference type="PANTHER" id="PTHR42928:SF5">
    <property type="entry name" value="BLR1237 PROTEIN"/>
    <property type="match status" value="1"/>
</dbReference>
<feature type="signal peptide" evidence="2">
    <location>
        <begin position="1"/>
        <end position="24"/>
    </location>
</feature>
<reference evidence="3" key="2">
    <citation type="submission" date="2020-09" db="EMBL/GenBank/DDBJ databases">
        <authorList>
            <person name="Sun Q."/>
            <person name="Zhou Y."/>
        </authorList>
    </citation>
    <scope>NUCLEOTIDE SEQUENCE</scope>
    <source>
        <strain evidence="3">CGMCC 1.15322</strain>
    </source>
</reference>
<dbReference type="Pfam" id="PF03401">
    <property type="entry name" value="TctC"/>
    <property type="match status" value="1"/>
</dbReference>
<evidence type="ECO:0000256" key="2">
    <source>
        <dbReference type="SAM" id="SignalP"/>
    </source>
</evidence>
<comment type="caution">
    <text evidence="3">The sequence shown here is derived from an EMBL/GenBank/DDBJ whole genome shotgun (WGS) entry which is preliminary data.</text>
</comment>
<dbReference type="Gene3D" id="3.40.190.150">
    <property type="entry name" value="Bordetella uptake gene, domain 1"/>
    <property type="match status" value="1"/>
</dbReference>
<dbReference type="CDD" id="cd07012">
    <property type="entry name" value="PBP2_Bug_TTT"/>
    <property type="match status" value="1"/>
</dbReference>
<sequence length="325" mass="34647">MNSTITRRAALAAIAVCSTSPGFAQGAFPNKALRIIVPQPPGGGFDFVGRVLAERLGKSLGQPAVVENRTGSGTLIGTDLAAKAEPDGHTLLVGSVSNLAINMGLYRNPPYNSLRDFEPLGLAVAYAYTLMGRKDLPYKSLSEVIAFAKANPGRLTYASAGNGSGQHVIAAALWRLAGVELTHIPYRGAQAAYQDLLGGRVDFFFDLSPTARPQIEAGNARALVVSGLTRQPTLPDVPTITETGVAKLELESWFGLFAPAKTPSKVLERLRADLETVIASREVSDIFRKAGGRSLSLSMAETRALVKRDVDRWSKLVRDMGITAD</sequence>
<dbReference type="Proteomes" id="UP000620596">
    <property type="component" value="Unassembled WGS sequence"/>
</dbReference>
<keyword evidence="4" id="KW-1185">Reference proteome</keyword>
<dbReference type="EMBL" id="BMIG01000001">
    <property type="protein sequence ID" value="GGA84528.1"/>
    <property type="molecule type" value="Genomic_DNA"/>
</dbReference>
<reference evidence="3" key="1">
    <citation type="journal article" date="2014" name="Int. J. Syst. Evol. Microbiol.">
        <title>Complete genome sequence of Corynebacterium casei LMG S-19264T (=DSM 44701T), isolated from a smear-ripened cheese.</title>
        <authorList>
            <consortium name="US DOE Joint Genome Institute (JGI-PGF)"/>
            <person name="Walter F."/>
            <person name="Albersmeier A."/>
            <person name="Kalinowski J."/>
            <person name="Ruckert C."/>
        </authorList>
    </citation>
    <scope>NUCLEOTIDE SEQUENCE</scope>
    <source>
        <strain evidence="3">CGMCC 1.15322</strain>
    </source>
</reference>
<organism evidence="3 4">
    <name type="scientific">Polaromonas eurypsychrophila</name>
    <dbReference type="NCBI Taxonomy" id="1614635"/>
    <lineage>
        <taxon>Bacteria</taxon>
        <taxon>Pseudomonadati</taxon>
        <taxon>Pseudomonadota</taxon>
        <taxon>Betaproteobacteria</taxon>
        <taxon>Burkholderiales</taxon>
        <taxon>Comamonadaceae</taxon>
        <taxon>Polaromonas</taxon>
    </lineage>
</organism>
<dbReference type="SUPFAM" id="SSF53850">
    <property type="entry name" value="Periplasmic binding protein-like II"/>
    <property type="match status" value="1"/>
</dbReference>
<dbReference type="AlphaFoldDB" id="A0A916S5I2"/>
<protein>
    <submittedName>
        <fullName evidence="3">MFS transporter</fullName>
    </submittedName>
</protein>
<dbReference type="Gene3D" id="3.40.190.10">
    <property type="entry name" value="Periplasmic binding protein-like II"/>
    <property type="match status" value="1"/>
</dbReference>
<accession>A0A916S5I2</accession>
<feature type="chain" id="PRO_5036973636" evidence="2">
    <location>
        <begin position="25"/>
        <end position="325"/>
    </location>
</feature>
<dbReference type="InterPro" id="IPR042100">
    <property type="entry name" value="Bug_dom1"/>
</dbReference>
<evidence type="ECO:0000313" key="4">
    <source>
        <dbReference type="Proteomes" id="UP000620596"/>
    </source>
</evidence>
<dbReference type="PIRSF" id="PIRSF017082">
    <property type="entry name" value="YflP"/>
    <property type="match status" value="1"/>
</dbReference>
<dbReference type="InterPro" id="IPR005064">
    <property type="entry name" value="BUG"/>
</dbReference>